<feature type="chain" id="PRO_5042571963" evidence="4">
    <location>
        <begin position="20"/>
        <end position="474"/>
    </location>
</feature>
<keyword evidence="6" id="KW-1185">Reference proteome</keyword>
<keyword evidence="7" id="KW-0645">Protease</keyword>
<evidence type="ECO:0000313" key="7">
    <source>
        <dbReference type="RefSeq" id="XP_003739784.1"/>
    </source>
</evidence>
<keyword evidence="7" id="KW-0378">Hydrolase</keyword>
<dbReference type="SUPFAM" id="SSF52058">
    <property type="entry name" value="L domain-like"/>
    <property type="match status" value="2"/>
</dbReference>
<evidence type="ECO:0000259" key="5">
    <source>
        <dbReference type="SMART" id="SM00013"/>
    </source>
</evidence>
<keyword evidence="7" id="KW-0121">Carboxypeptidase</keyword>
<dbReference type="GeneID" id="100900296"/>
<dbReference type="AlphaFoldDB" id="A0AAJ6VVI2"/>
<name>A0AAJ6VVI2_9ACAR</name>
<dbReference type="InterPro" id="IPR001611">
    <property type="entry name" value="Leu-rich_rpt"/>
</dbReference>
<dbReference type="Proteomes" id="UP000694867">
    <property type="component" value="Unplaced"/>
</dbReference>
<organism evidence="6 7">
    <name type="scientific">Galendromus occidentalis</name>
    <name type="common">western predatory mite</name>
    <dbReference type="NCBI Taxonomy" id="34638"/>
    <lineage>
        <taxon>Eukaryota</taxon>
        <taxon>Metazoa</taxon>
        <taxon>Ecdysozoa</taxon>
        <taxon>Arthropoda</taxon>
        <taxon>Chelicerata</taxon>
        <taxon>Arachnida</taxon>
        <taxon>Acari</taxon>
        <taxon>Parasitiformes</taxon>
        <taxon>Mesostigmata</taxon>
        <taxon>Gamasina</taxon>
        <taxon>Phytoseioidea</taxon>
        <taxon>Phytoseiidae</taxon>
        <taxon>Typhlodrominae</taxon>
        <taxon>Galendromus</taxon>
    </lineage>
</organism>
<reference evidence="7" key="1">
    <citation type="submission" date="2025-08" db="UniProtKB">
        <authorList>
            <consortium name="RefSeq"/>
        </authorList>
    </citation>
    <scope>IDENTIFICATION</scope>
</reference>
<dbReference type="PANTHER" id="PTHR24369:SF210">
    <property type="entry name" value="CHAOPTIN-RELATED"/>
    <property type="match status" value="1"/>
</dbReference>
<gene>
    <name evidence="7" type="primary">LOC100900296</name>
</gene>
<dbReference type="KEGG" id="goe:100900296"/>
<evidence type="ECO:0000313" key="6">
    <source>
        <dbReference type="Proteomes" id="UP000694867"/>
    </source>
</evidence>
<keyword evidence="2 4" id="KW-0732">Signal</keyword>
<evidence type="ECO:0000256" key="1">
    <source>
        <dbReference type="ARBA" id="ARBA00022614"/>
    </source>
</evidence>
<evidence type="ECO:0000256" key="2">
    <source>
        <dbReference type="ARBA" id="ARBA00022729"/>
    </source>
</evidence>
<keyword evidence="3" id="KW-0677">Repeat</keyword>
<feature type="domain" description="LRRNT" evidence="5">
    <location>
        <begin position="244"/>
        <end position="278"/>
    </location>
</feature>
<keyword evidence="1" id="KW-0433">Leucine-rich repeat</keyword>
<evidence type="ECO:0000256" key="4">
    <source>
        <dbReference type="SAM" id="SignalP"/>
    </source>
</evidence>
<dbReference type="GO" id="GO:0004180">
    <property type="term" value="F:carboxypeptidase activity"/>
    <property type="evidence" value="ECO:0007669"/>
    <property type="project" value="UniProtKB-KW"/>
</dbReference>
<dbReference type="InterPro" id="IPR000372">
    <property type="entry name" value="LRRNT"/>
</dbReference>
<dbReference type="InterPro" id="IPR050541">
    <property type="entry name" value="LRR_TM_domain-containing"/>
</dbReference>
<dbReference type="PROSITE" id="PS51450">
    <property type="entry name" value="LRR"/>
    <property type="match status" value="1"/>
</dbReference>
<dbReference type="RefSeq" id="XP_003739784.1">
    <property type="nucleotide sequence ID" value="XM_003739736.3"/>
</dbReference>
<accession>A0AAJ6VVI2</accession>
<dbReference type="Gene3D" id="3.80.10.10">
    <property type="entry name" value="Ribonuclease Inhibitor"/>
    <property type="match status" value="2"/>
</dbReference>
<proteinExistence type="predicted"/>
<feature type="signal peptide" evidence="4">
    <location>
        <begin position="1"/>
        <end position="19"/>
    </location>
</feature>
<dbReference type="SMART" id="SM00013">
    <property type="entry name" value="LRRNT"/>
    <property type="match status" value="1"/>
</dbReference>
<protein>
    <submittedName>
        <fullName evidence="7">Carboxypeptidase N subunit 2</fullName>
    </submittedName>
</protein>
<dbReference type="PANTHER" id="PTHR24369">
    <property type="entry name" value="ANTIGEN BSP, PUTATIVE-RELATED"/>
    <property type="match status" value="1"/>
</dbReference>
<sequence length="474" mass="54074">MAPSFLILLFVLCVRDTSADGESCRAYENRTAQIGRTRGLKAATVTEEVLVLELRDCRLDLPLMGFPPHADYVILTNVTFGTDISWPDVLPSEIAKELRIEDSKFEDERILRKLFVNNIGVLSILRSGLSVLPVFNATSECLTRKANFSGNSIGTVTEEAFNVLYARCKFLEDLDLTRNSIRKFPKFAAQNVSKCKLHLENNPLSCTDNDHLTLNQRTRDMLIRTPHCEKDGKLVQFWFHDSPICARCSCYIHSDIYVNCSGRGLDSLPAGLPRETTHLDVSVNQLTSLRIPEESHWREYNAIKHLNASHNPITSIDDYSPHICNLMMLDVSSASLTALPQSLVDELLNTSRCVPLLSVGRLLLGHNPWRCDCDLLPFKRFLGERAREIVDFFTVQCDKRGEEVYTVQEETLCPPPFYELNPWDVAIVTMTILITLMIYKTIRDYYIQKHTGKLPKFFKVRLHAIKSRDFRDKN</sequence>
<dbReference type="InterPro" id="IPR032675">
    <property type="entry name" value="LRR_dom_sf"/>
</dbReference>
<dbReference type="GO" id="GO:0005886">
    <property type="term" value="C:plasma membrane"/>
    <property type="evidence" value="ECO:0007669"/>
    <property type="project" value="TreeGrafter"/>
</dbReference>
<evidence type="ECO:0000256" key="3">
    <source>
        <dbReference type="ARBA" id="ARBA00022737"/>
    </source>
</evidence>